<keyword evidence="3" id="KW-0677">Repeat</keyword>
<name>A0A2J7PIW4_9NEOP</name>
<evidence type="ECO:0000256" key="2">
    <source>
        <dbReference type="ARBA" id="ARBA00022525"/>
    </source>
</evidence>
<sequence length="364" mass="40904">MCLTSTEEGDDCVLNGQGLPVHEAVCGPGLWCMKESDSDFAACVPLISDCTNEQREYDQALKNGTLGFTQVRPLCDEKGDYLPAHCIGGSICYCVNPQGERIFGEQVYSASSLQETMTCECSLAAWKAEQFAAEMKMYSQPIHCLEDGSYDPLQCSTDRCRCLQARSNVPDADHGILEINIMEDNPACFDPNIHQKGKYKRECEEKAFKIMQDKEQLLSEGILPMGLRIPDCQYDGRYNRVMVTDTEKICIDPDGNSLGYTVLRNDTLSDGMDCNCARTRFLMERQGLTELPTCCANGNFRRKQCRRGLCYCVDCNGNQEGKETDSAQCDDSCTICSKSKQKLKNEQSSIYKWETQSKEIFPYF</sequence>
<evidence type="ECO:0000256" key="5">
    <source>
        <dbReference type="PROSITE-ProRule" id="PRU00500"/>
    </source>
</evidence>
<dbReference type="InterPro" id="IPR000716">
    <property type="entry name" value="Thyroglobulin_1"/>
</dbReference>
<comment type="subcellular location">
    <subcellularLocation>
        <location evidence="1">Secreted</location>
    </subcellularLocation>
</comment>
<evidence type="ECO:0000313" key="7">
    <source>
        <dbReference type="EMBL" id="PNF16259.1"/>
    </source>
</evidence>
<dbReference type="PANTHER" id="PTHR12352">
    <property type="entry name" value="SECRETED MODULAR CALCIUM-BINDING PROTEIN"/>
    <property type="match status" value="1"/>
</dbReference>
<protein>
    <recommendedName>
        <fullName evidence="6">Thyroglobulin type-1 domain-containing protein</fullName>
    </recommendedName>
</protein>
<dbReference type="PROSITE" id="PS51162">
    <property type="entry name" value="THYROGLOBULIN_1_2"/>
    <property type="match status" value="2"/>
</dbReference>
<dbReference type="Gene3D" id="4.10.800.10">
    <property type="entry name" value="Thyroglobulin type-1"/>
    <property type="match status" value="2"/>
</dbReference>
<keyword evidence="4" id="KW-1015">Disulfide bond</keyword>
<dbReference type="Proteomes" id="UP000235965">
    <property type="component" value="Unassembled WGS sequence"/>
</dbReference>
<gene>
    <name evidence="7" type="ORF">B7P43_G11635</name>
</gene>
<accession>A0A2J7PIW4</accession>
<dbReference type="Pfam" id="PF00086">
    <property type="entry name" value="Thyroglobulin_1"/>
    <property type="match status" value="2"/>
</dbReference>
<dbReference type="GO" id="GO:0005604">
    <property type="term" value="C:basement membrane"/>
    <property type="evidence" value="ECO:0007669"/>
    <property type="project" value="TreeGrafter"/>
</dbReference>
<evidence type="ECO:0000256" key="3">
    <source>
        <dbReference type="ARBA" id="ARBA00022737"/>
    </source>
</evidence>
<evidence type="ECO:0000256" key="1">
    <source>
        <dbReference type="ARBA" id="ARBA00004613"/>
    </source>
</evidence>
<feature type="domain" description="Thyroglobulin type-1" evidence="6">
    <location>
        <begin position="47"/>
        <end position="119"/>
    </location>
</feature>
<organism evidence="7 8">
    <name type="scientific">Cryptotermes secundus</name>
    <dbReference type="NCBI Taxonomy" id="105785"/>
    <lineage>
        <taxon>Eukaryota</taxon>
        <taxon>Metazoa</taxon>
        <taxon>Ecdysozoa</taxon>
        <taxon>Arthropoda</taxon>
        <taxon>Hexapoda</taxon>
        <taxon>Insecta</taxon>
        <taxon>Pterygota</taxon>
        <taxon>Neoptera</taxon>
        <taxon>Polyneoptera</taxon>
        <taxon>Dictyoptera</taxon>
        <taxon>Blattodea</taxon>
        <taxon>Blattoidea</taxon>
        <taxon>Termitoidae</taxon>
        <taxon>Kalotermitidae</taxon>
        <taxon>Cryptotermitinae</taxon>
        <taxon>Cryptotermes</taxon>
    </lineage>
</organism>
<dbReference type="OrthoDB" id="1725934at2759"/>
<comment type="caution">
    <text evidence="5">Lacks conserved residue(s) required for the propagation of feature annotation.</text>
</comment>
<keyword evidence="2" id="KW-0964">Secreted</keyword>
<dbReference type="GO" id="GO:0005615">
    <property type="term" value="C:extracellular space"/>
    <property type="evidence" value="ECO:0007669"/>
    <property type="project" value="TreeGrafter"/>
</dbReference>
<dbReference type="SMART" id="SM00211">
    <property type="entry name" value="TY"/>
    <property type="match status" value="2"/>
</dbReference>
<proteinExistence type="predicted"/>
<dbReference type="InParanoid" id="A0A2J7PIW4"/>
<dbReference type="SUPFAM" id="SSF57610">
    <property type="entry name" value="Thyroglobulin type-1 domain"/>
    <property type="match status" value="3"/>
</dbReference>
<reference evidence="7 8" key="1">
    <citation type="submission" date="2017-12" db="EMBL/GenBank/DDBJ databases">
        <title>Hemimetabolous genomes reveal molecular basis of termite eusociality.</title>
        <authorList>
            <person name="Harrison M.C."/>
            <person name="Jongepier E."/>
            <person name="Robertson H.M."/>
            <person name="Arning N."/>
            <person name="Bitard-Feildel T."/>
            <person name="Chao H."/>
            <person name="Childers C.P."/>
            <person name="Dinh H."/>
            <person name="Doddapaneni H."/>
            <person name="Dugan S."/>
            <person name="Gowin J."/>
            <person name="Greiner C."/>
            <person name="Han Y."/>
            <person name="Hu H."/>
            <person name="Hughes D.S.T."/>
            <person name="Huylmans A.-K."/>
            <person name="Kemena C."/>
            <person name="Kremer L.P.M."/>
            <person name="Lee S.L."/>
            <person name="Lopez-Ezquerra A."/>
            <person name="Mallet L."/>
            <person name="Monroy-Kuhn J.M."/>
            <person name="Moser A."/>
            <person name="Murali S.C."/>
            <person name="Muzny D.M."/>
            <person name="Otani S."/>
            <person name="Piulachs M.-D."/>
            <person name="Poelchau M."/>
            <person name="Qu J."/>
            <person name="Schaub F."/>
            <person name="Wada-Katsumata A."/>
            <person name="Worley K.C."/>
            <person name="Xie Q."/>
            <person name="Ylla G."/>
            <person name="Poulsen M."/>
            <person name="Gibbs R.A."/>
            <person name="Schal C."/>
            <person name="Richards S."/>
            <person name="Belles X."/>
            <person name="Korb J."/>
            <person name="Bornberg-Bauer E."/>
        </authorList>
    </citation>
    <scope>NUCLEOTIDE SEQUENCE [LARGE SCALE GENOMIC DNA]</scope>
    <source>
        <tissue evidence="7">Whole body</tissue>
    </source>
</reference>
<dbReference type="InterPro" id="IPR036857">
    <property type="entry name" value="Thyroglobulin_1_sf"/>
</dbReference>
<comment type="caution">
    <text evidence="7">The sequence shown here is derived from an EMBL/GenBank/DDBJ whole genome shotgun (WGS) entry which is preliminary data.</text>
</comment>
<feature type="domain" description="Thyroglobulin type-1" evidence="6">
    <location>
        <begin position="271"/>
        <end position="333"/>
    </location>
</feature>
<keyword evidence="8" id="KW-1185">Reference proteome</keyword>
<dbReference type="GO" id="GO:0007160">
    <property type="term" value="P:cell-matrix adhesion"/>
    <property type="evidence" value="ECO:0007669"/>
    <property type="project" value="TreeGrafter"/>
</dbReference>
<dbReference type="InterPro" id="IPR051950">
    <property type="entry name" value="Dev_reg/Prot_inhib"/>
</dbReference>
<evidence type="ECO:0000313" key="8">
    <source>
        <dbReference type="Proteomes" id="UP000235965"/>
    </source>
</evidence>
<dbReference type="EMBL" id="NEVH01024955">
    <property type="protein sequence ID" value="PNF16259.1"/>
    <property type="molecule type" value="Genomic_DNA"/>
</dbReference>
<dbReference type="AlphaFoldDB" id="A0A2J7PIW4"/>
<evidence type="ECO:0000259" key="6">
    <source>
        <dbReference type="PROSITE" id="PS51162"/>
    </source>
</evidence>
<dbReference type="PANTHER" id="PTHR12352:SF3">
    <property type="entry name" value="NIDOGEN-2"/>
    <property type="match status" value="1"/>
</dbReference>
<evidence type="ECO:0000256" key="4">
    <source>
        <dbReference type="ARBA" id="ARBA00023157"/>
    </source>
</evidence>